<dbReference type="InterPro" id="IPR004090">
    <property type="entry name" value="Chemotax_Me-accpt_rcpt"/>
</dbReference>
<organism evidence="8 9">
    <name type="scientific">Paenibacillus sabuli</name>
    <dbReference type="NCBI Taxonomy" id="2772509"/>
    <lineage>
        <taxon>Bacteria</taxon>
        <taxon>Bacillati</taxon>
        <taxon>Bacillota</taxon>
        <taxon>Bacilli</taxon>
        <taxon>Bacillales</taxon>
        <taxon>Paenibacillaceae</taxon>
        <taxon>Paenibacillus</taxon>
    </lineage>
</organism>
<evidence type="ECO:0000256" key="5">
    <source>
        <dbReference type="SAM" id="MobiDB-lite"/>
    </source>
</evidence>
<evidence type="ECO:0000256" key="2">
    <source>
        <dbReference type="ARBA" id="ARBA00029447"/>
    </source>
</evidence>
<keyword evidence="4" id="KW-0175">Coiled coil</keyword>
<dbReference type="PANTHER" id="PTHR32089">
    <property type="entry name" value="METHYL-ACCEPTING CHEMOTAXIS PROTEIN MCPB"/>
    <property type="match status" value="1"/>
</dbReference>
<dbReference type="CDD" id="cd00130">
    <property type="entry name" value="PAS"/>
    <property type="match status" value="1"/>
</dbReference>
<dbReference type="PRINTS" id="PR00260">
    <property type="entry name" value="CHEMTRNSDUCR"/>
</dbReference>
<dbReference type="PROSITE" id="PS50113">
    <property type="entry name" value="PAC"/>
    <property type="match status" value="1"/>
</dbReference>
<evidence type="ECO:0000313" key="9">
    <source>
        <dbReference type="Proteomes" id="UP000621560"/>
    </source>
</evidence>
<dbReference type="Pfam" id="PF00015">
    <property type="entry name" value="MCPsignal"/>
    <property type="match status" value="1"/>
</dbReference>
<dbReference type="Pfam" id="PF08448">
    <property type="entry name" value="PAS_4"/>
    <property type="match status" value="1"/>
</dbReference>
<dbReference type="InterPro" id="IPR000700">
    <property type="entry name" value="PAS-assoc_C"/>
</dbReference>
<dbReference type="Gene3D" id="1.10.287.950">
    <property type="entry name" value="Methyl-accepting chemotaxis protein"/>
    <property type="match status" value="1"/>
</dbReference>
<dbReference type="InterPro" id="IPR013656">
    <property type="entry name" value="PAS_4"/>
</dbReference>
<evidence type="ECO:0000256" key="3">
    <source>
        <dbReference type="PROSITE-ProRule" id="PRU00284"/>
    </source>
</evidence>
<comment type="caution">
    <text evidence="8">The sequence shown here is derived from an EMBL/GenBank/DDBJ whole genome shotgun (WGS) entry which is preliminary data.</text>
</comment>
<dbReference type="InterPro" id="IPR035965">
    <property type="entry name" value="PAS-like_dom_sf"/>
</dbReference>
<evidence type="ECO:0000259" key="6">
    <source>
        <dbReference type="PROSITE" id="PS50111"/>
    </source>
</evidence>
<proteinExistence type="inferred from homology"/>
<dbReference type="Proteomes" id="UP000621560">
    <property type="component" value="Unassembled WGS sequence"/>
</dbReference>
<dbReference type="RefSeq" id="WP_190917540.1">
    <property type="nucleotide sequence ID" value="NZ_JACXIZ010000017.1"/>
</dbReference>
<evidence type="ECO:0000256" key="4">
    <source>
        <dbReference type="SAM" id="Coils"/>
    </source>
</evidence>
<dbReference type="GO" id="GO:0007165">
    <property type="term" value="P:signal transduction"/>
    <property type="evidence" value="ECO:0007669"/>
    <property type="project" value="UniProtKB-KW"/>
</dbReference>
<dbReference type="SUPFAM" id="SSF55785">
    <property type="entry name" value="PYP-like sensor domain (PAS domain)"/>
    <property type="match status" value="1"/>
</dbReference>
<keyword evidence="1 3" id="KW-0807">Transducer</keyword>
<dbReference type="GO" id="GO:0004888">
    <property type="term" value="F:transmembrane signaling receptor activity"/>
    <property type="evidence" value="ECO:0007669"/>
    <property type="project" value="InterPro"/>
</dbReference>
<dbReference type="NCBIfam" id="TIGR00229">
    <property type="entry name" value="sensory_box"/>
    <property type="match status" value="1"/>
</dbReference>
<dbReference type="SMART" id="SM00283">
    <property type="entry name" value="MA"/>
    <property type="match status" value="1"/>
</dbReference>
<comment type="similarity">
    <text evidence="2">Belongs to the methyl-accepting chemotaxis (MCP) protein family.</text>
</comment>
<dbReference type="GO" id="GO:0006935">
    <property type="term" value="P:chemotaxis"/>
    <property type="evidence" value="ECO:0007669"/>
    <property type="project" value="InterPro"/>
</dbReference>
<feature type="coiled-coil region" evidence="4">
    <location>
        <begin position="133"/>
        <end position="160"/>
    </location>
</feature>
<dbReference type="PROSITE" id="PS50111">
    <property type="entry name" value="CHEMOTAXIS_TRANSDUC_2"/>
    <property type="match status" value="1"/>
</dbReference>
<dbReference type="SUPFAM" id="SSF58104">
    <property type="entry name" value="Methyl-accepting chemotaxis protein (MCP) signaling domain"/>
    <property type="match status" value="1"/>
</dbReference>
<dbReference type="InterPro" id="IPR000014">
    <property type="entry name" value="PAS"/>
</dbReference>
<dbReference type="GO" id="GO:0016020">
    <property type="term" value="C:membrane"/>
    <property type="evidence" value="ECO:0007669"/>
    <property type="project" value="InterPro"/>
</dbReference>
<reference evidence="8" key="1">
    <citation type="submission" date="2020-09" db="EMBL/GenBank/DDBJ databases">
        <title>A novel bacterium of genus Paenibacillus, isolated from South China Sea.</title>
        <authorList>
            <person name="Huang H."/>
            <person name="Mo K."/>
            <person name="Hu Y."/>
        </authorList>
    </citation>
    <scope>NUCLEOTIDE SEQUENCE</scope>
    <source>
        <strain evidence="8">IB182496</strain>
    </source>
</reference>
<gene>
    <name evidence="8" type="ORF">IDH44_10940</name>
</gene>
<evidence type="ECO:0000259" key="7">
    <source>
        <dbReference type="PROSITE" id="PS50113"/>
    </source>
</evidence>
<name>A0A927BTP2_9BACL</name>
<accession>A0A927BTP2</accession>
<dbReference type="Gene3D" id="3.30.450.20">
    <property type="entry name" value="PAS domain"/>
    <property type="match status" value="1"/>
</dbReference>
<keyword evidence="9" id="KW-1185">Reference proteome</keyword>
<evidence type="ECO:0000256" key="1">
    <source>
        <dbReference type="ARBA" id="ARBA00023224"/>
    </source>
</evidence>
<dbReference type="AlphaFoldDB" id="A0A927BTP2"/>
<protein>
    <submittedName>
        <fullName evidence="8">PAS domain-containing methyl-accepting chemotaxis protein</fullName>
    </submittedName>
</protein>
<evidence type="ECO:0000313" key="8">
    <source>
        <dbReference type="EMBL" id="MBD2845706.1"/>
    </source>
</evidence>
<feature type="domain" description="Methyl-accepting transducer" evidence="6">
    <location>
        <begin position="141"/>
        <end position="328"/>
    </location>
</feature>
<dbReference type="PANTHER" id="PTHR32089:SF112">
    <property type="entry name" value="LYSOZYME-LIKE PROTEIN-RELATED"/>
    <property type="match status" value="1"/>
</dbReference>
<dbReference type="InterPro" id="IPR004089">
    <property type="entry name" value="MCPsignal_dom"/>
</dbReference>
<dbReference type="EMBL" id="JACXIZ010000017">
    <property type="protein sequence ID" value="MBD2845706.1"/>
    <property type="molecule type" value="Genomic_DNA"/>
</dbReference>
<sequence>MERKPLSTLRSSQVLDPVAVLAAVEQSLAMIEFDLDGQVLWANTNFAVALRYRTETLVGMNHTQFCTPEYVASPAYAALWRQLREGRQVQDKIQRVSRRGELLWLEATYMPILDEQGDVRAVLKLATDITAREQADERLIDQLQAMAEELKQKADAGVENSRLMTATMDNAVQEGEANAAALHTLSEHMRLIEGLVGTIREIASQTHLLALNAAIQAAHAGEFGRGFDVVAAEVRKLAERVEEATTEARSRVENVSQQVARIGAGTDQTKRMIAACEQQVRQAVAAFQGIHAAAQQLDAQANGLGMAEHSDTGEQHSVSKQSELEETG</sequence>
<feature type="region of interest" description="Disordered" evidence="5">
    <location>
        <begin position="306"/>
        <end position="328"/>
    </location>
</feature>
<feature type="domain" description="PAC" evidence="7">
    <location>
        <begin position="87"/>
        <end position="141"/>
    </location>
</feature>